<dbReference type="InterPro" id="IPR036610">
    <property type="entry name" value="PEBP-like_sf"/>
</dbReference>
<dbReference type="Pfam" id="PF01161">
    <property type="entry name" value="PBP"/>
    <property type="match status" value="1"/>
</dbReference>
<name>A0A6M6JEU0_9PSEU</name>
<accession>A0A6M6JEU0</accession>
<reference evidence="3 4" key="1">
    <citation type="submission" date="2020-05" db="EMBL/GenBank/DDBJ databases">
        <authorList>
            <person name="Mo P."/>
        </authorList>
    </citation>
    <scope>NUCLEOTIDE SEQUENCE [LARGE SCALE GENOMIC DNA]</scope>
    <source>
        <strain evidence="3 4">Gen01</strain>
    </source>
</reference>
<evidence type="ECO:0000256" key="2">
    <source>
        <dbReference type="SAM" id="MobiDB-lite"/>
    </source>
</evidence>
<dbReference type="EMBL" id="CP053564">
    <property type="protein sequence ID" value="QJY45322.1"/>
    <property type="molecule type" value="Genomic_DNA"/>
</dbReference>
<evidence type="ECO:0000256" key="1">
    <source>
        <dbReference type="ARBA" id="ARBA00007120"/>
    </source>
</evidence>
<dbReference type="CDD" id="cd00865">
    <property type="entry name" value="PEBP_bact_arch"/>
    <property type="match status" value="1"/>
</dbReference>
<gene>
    <name evidence="3" type="ORF">HOP40_05365</name>
</gene>
<dbReference type="KEGG" id="pbro:HOP40_05365"/>
<feature type="region of interest" description="Disordered" evidence="2">
    <location>
        <begin position="1"/>
        <end position="76"/>
    </location>
</feature>
<dbReference type="AlphaFoldDB" id="A0A6M6JEU0"/>
<evidence type="ECO:0000313" key="3">
    <source>
        <dbReference type="EMBL" id="QJY45322.1"/>
    </source>
</evidence>
<keyword evidence="4" id="KW-1185">Reference proteome</keyword>
<proteinExistence type="inferred from homology"/>
<dbReference type="NCBIfam" id="TIGR00481">
    <property type="entry name" value="YbhB/YbcL family Raf kinase inhibitor-like protein"/>
    <property type="match status" value="1"/>
</dbReference>
<organism evidence="3 4">
    <name type="scientific">Pseudonocardia broussonetiae</name>
    <dbReference type="NCBI Taxonomy" id="2736640"/>
    <lineage>
        <taxon>Bacteria</taxon>
        <taxon>Bacillati</taxon>
        <taxon>Actinomycetota</taxon>
        <taxon>Actinomycetes</taxon>
        <taxon>Pseudonocardiales</taxon>
        <taxon>Pseudonocardiaceae</taxon>
        <taxon>Pseudonocardia</taxon>
    </lineage>
</organism>
<evidence type="ECO:0000313" key="4">
    <source>
        <dbReference type="Proteomes" id="UP000505377"/>
    </source>
</evidence>
<feature type="compositionally biased region" description="Gly residues" evidence="2">
    <location>
        <begin position="59"/>
        <end position="69"/>
    </location>
</feature>
<dbReference type="InterPro" id="IPR005247">
    <property type="entry name" value="YbhB_YbcL/LppC-like"/>
</dbReference>
<dbReference type="Proteomes" id="UP000505377">
    <property type="component" value="Chromosome"/>
</dbReference>
<dbReference type="InterPro" id="IPR008914">
    <property type="entry name" value="PEBP"/>
</dbReference>
<protein>
    <submittedName>
        <fullName evidence="3">YbhB/YbcL family Raf kinase inhibitor-like protein</fullName>
    </submittedName>
</protein>
<sequence length="217" mass="22350">MPNPGSHAYDVQRTRLRAQYDQDGTQHTNDGKADAAANAELQRENPPVTLGDPDRAAGPRGGADAGTDGGDGDPRSIVLRSTAFVDHGLVPAESVGDGPALQWTDVPDDAVELAVLCEDRDAGDAVHWLAAGIPSTESGIPSAADLPAGAVAGRADDGAVGWRAPEPPVGDSHRMIFRLLALDQRLGLEEGVSAEELRAAAEGHVVGHGTLVGLVAR</sequence>
<dbReference type="RefSeq" id="WP_172155235.1">
    <property type="nucleotide sequence ID" value="NZ_CP053564.1"/>
</dbReference>
<dbReference type="Gene3D" id="3.90.280.10">
    <property type="entry name" value="PEBP-like"/>
    <property type="match status" value="1"/>
</dbReference>
<dbReference type="SUPFAM" id="SSF49777">
    <property type="entry name" value="PEBP-like"/>
    <property type="match status" value="1"/>
</dbReference>
<comment type="similarity">
    <text evidence="1">Belongs to the UPF0098 family.</text>
</comment>